<gene>
    <name evidence="1" type="ORF">B0X70_24705</name>
</gene>
<dbReference type="PANTHER" id="PTHR22603">
    <property type="entry name" value="CHOLINE/ETHANOALAMINE KINASE"/>
    <property type="match status" value="1"/>
</dbReference>
<dbReference type="Proteomes" id="UP000693715">
    <property type="component" value="Chromosome"/>
</dbReference>
<name>A0ABX8M0E9_9GAMM</name>
<proteinExistence type="predicted"/>
<keyword evidence="2" id="KW-1185">Reference proteome</keyword>
<dbReference type="CDD" id="cd05151">
    <property type="entry name" value="ChoK-like"/>
    <property type="match status" value="1"/>
</dbReference>
<organism evidence="1 2">
    <name type="scientific">Photorhabdus akhurstii</name>
    <dbReference type="NCBI Taxonomy" id="171438"/>
    <lineage>
        <taxon>Bacteria</taxon>
        <taxon>Pseudomonadati</taxon>
        <taxon>Pseudomonadota</taxon>
        <taxon>Gammaproteobacteria</taxon>
        <taxon>Enterobacterales</taxon>
        <taxon>Morganellaceae</taxon>
        <taxon>Photorhabdus</taxon>
    </lineage>
</organism>
<dbReference type="Gene3D" id="3.90.1200.10">
    <property type="match status" value="1"/>
</dbReference>
<dbReference type="SUPFAM" id="SSF56112">
    <property type="entry name" value="Protein kinase-like (PK-like)"/>
    <property type="match status" value="1"/>
</dbReference>
<dbReference type="Gene3D" id="3.30.200.20">
    <property type="entry name" value="Phosphorylase Kinase, domain 1"/>
    <property type="match status" value="1"/>
</dbReference>
<dbReference type="InterPro" id="IPR011009">
    <property type="entry name" value="Kinase-like_dom_sf"/>
</dbReference>
<accession>A0ABX8M0E9</accession>
<sequence length="305" mass="35729">MTFSFDEMKKNINEIKQFVAKLFKLEVNDKFEISVIGGMTNSNYLVKLNNQEIVLRVPGRKTECFINRYHEKVNSELTSSLGINVPVFYFDHNTGLKATKFLSGSETLSPINARNSANIPLISKQLKYLHQSDLAFNNSFNVFTEFHRYWSLLHNKIIPYPFEHTAEVLDFFHQIEAILNNLGLEHRPCHNDLVAENILKLNENVYFIDWEYSGINDPMFDIAALFLECGYTQEEQKLFLAEYFGENIMPNALEKILLFQFSQDVLWTIWTIVKEENGEKFGNYGINRLKRAYKLMEQYKNSYVH</sequence>
<protein>
    <recommendedName>
        <fullName evidence="3">Choline kinase</fullName>
    </recommendedName>
</protein>
<dbReference type="PANTHER" id="PTHR22603:SF66">
    <property type="entry name" value="ETHANOLAMINE KINASE"/>
    <property type="match status" value="1"/>
</dbReference>
<dbReference type="Pfam" id="PF01633">
    <property type="entry name" value="Choline_kinase"/>
    <property type="match status" value="1"/>
</dbReference>
<evidence type="ECO:0008006" key="3">
    <source>
        <dbReference type="Google" id="ProtNLM"/>
    </source>
</evidence>
<reference evidence="1 2" key="1">
    <citation type="submission" date="2017-03" db="EMBL/GenBank/DDBJ databases">
        <title>Genome comparison of Photorhabdus luminescens strain 0813-124 phase variants.</title>
        <authorList>
            <person name="Chien C.-C."/>
            <person name="Chen W.-J."/>
            <person name="Shih M.-C."/>
            <person name="Hsieh F.-C."/>
        </authorList>
    </citation>
    <scope>NUCLEOTIDE SEQUENCE [LARGE SCALE GENOMIC DNA]</scope>
    <source>
        <strain evidence="1 2">0813-124 phase II</strain>
    </source>
</reference>
<evidence type="ECO:0000313" key="1">
    <source>
        <dbReference type="EMBL" id="QXF36031.1"/>
    </source>
</evidence>
<dbReference type="EMBL" id="CP020335">
    <property type="protein sequence ID" value="QXF36031.1"/>
    <property type="molecule type" value="Genomic_DNA"/>
</dbReference>
<evidence type="ECO:0000313" key="2">
    <source>
        <dbReference type="Proteomes" id="UP000693715"/>
    </source>
</evidence>